<dbReference type="Gene3D" id="3.40.50.2000">
    <property type="entry name" value="Glycogen Phosphorylase B"/>
    <property type="match status" value="2"/>
</dbReference>
<dbReference type="GO" id="GO:0009252">
    <property type="term" value="P:peptidoglycan biosynthetic process"/>
    <property type="evidence" value="ECO:0007669"/>
    <property type="project" value="UniProtKB-UniRule"/>
</dbReference>
<comment type="subcellular location">
    <subcellularLocation>
        <location evidence="10">Cell membrane</location>
        <topology evidence="10">Peripheral membrane protein</topology>
        <orientation evidence="10">Cytoplasmic side</orientation>
    </subcellularLocation>
</comment>
<dbReference type="PANTHER" id="PTHR21015:SF22">
    <property type="entry name" value="GLYCOSYLTRANSFERASE"/>
    <property type="match status" value="1"/>
</dbReference>
<protein>
    <recommendedName>
        <fullName evidence="10">UDP-N-acetylglucosamine--N-acetylmuramyl-(pentapeptide) pyrophosphoryl-undecaprenol N-acetylglucosamine transferase</fullName>
        <ecNumber evidence="10">2.4.1.227</ecNumber>
    </recommendedName>
    <alternativeName>
        <fullName evidence="10">Undecaprenyl-PP-MurNAc-pentapeptide-UDPGlcNAc GlcNAc transferase</fullName>
    </alternativeName>
</protein>
<evidence type="ECO:0000256" key="10">
    <source>
        <dbReference type="HAMAP-Rule" id="MF_00033"/>
    </source>
</evidence>
<dbReference type="Pfam" id="PF03033">
    <property type="entry name" value="Glyco_transf_28"/>
    <property type="match status" value="1"/>
</dbReference>
<reference evidence="13" key="1">
    <citation type="submission" date="2021-01" db="EMBL/GenBank/DDBJ databases">
        <title>Whole genome shotgun sequence of Actinoplanes cyaneus NBRC 14990.</title>
        <authorList>
            <person name="Komaki H."/>
            <person name="Tamura T."/>
        </authorList>
    </citation>
    <scope>NUCLEOTIDE SEQUENCE</scope>
    <source>
        <strain evidence="13">NBRC 14990</strain>
    </source>
</reference>
<dbReference type="InterPro" id="IPR007235">
    <property type="entry name" value="Glyco_trans_28_C"/>
</dbReference>
<dbReference type="EC" id="2.4.1.227" evidence="10"/>
<evidence type="ECO:0000256" key="3">
    <source>
        <dbReference type="ARBA" id="ARBA00022676"/>
    </source>
</evidence>
<evidence type="ECO:0000256" key="4">
    <source>
        <dbReference type="ARBA" id="ARBA00022679"/>
    </source>
</evidence>
<evidence type="ECO:0000259" key="11">
    <source>
        <dbReference type="Pfam" id="PF03033"/>
    </source>
</evidence>
<evidence type="ECO:0000313" key="14">
    <source>
        <dbReference type="Proteomes" id="UP000619479"/>
    </source>
</evidence>
<feature type="binding site" evidence="10">
    <location>
        <position position="190"/>
    </location>
    <ligand>
        <name>UDP-N-acetyl-alpha-D-glucosamine</name>
        <dbReference type="ChEBI" id="CHEBI:57705"/>
    </ligand>
</feature>
<comment type="function">
    <text evidence="10">Cell wall formation. Catalyzes the transfer of a GlcNAc subunit on undecaprenyl-pyrophosphoryl-MurNAc-pentapeptide (lipid intermediate I) to form undecaprenyl-pyrophosphoryl-MurNAc-(pentapeptide)GlcNAc (lipid intermediate II).</text>
</comment>
<dbReference type="Proteomes" id="UP000619479">
    <property type="component" value="Unassembled WGS sequence"/>
</dbReference>
<evidence type="ECO:0000256" key="2">
    <source>
        <dbReference type="ARBA" id="ARBA00022618"/>
    </source>
</evidence>
<keyword evidence="1 10" id="KW-1003">Cell membrane</keyword>
<keyword evidence="6 10" id="KW-0573">Peptidoglycan synthesis</keyword>
<evidence type="ECO:0000313" key="13">
    <source>
        <dbReference type="EMBL" id="GID71331.1"/>
    </source>
</evidence>
<keyword evidence="5 10" id="KW-0133">Cell shape</keyword>
<dbReference type="InterPro" id="IPR004276">
    <property type="entry name" value="GlycoTrans_28_N"/>
</dbReference>
<evidence type="ECO:0000256" key="8">
    <source>
        <dbReference type="ARBA" id="ARBA00023306"/>
    </source>
</evidence>
<evidence type="ECO:0000256" key="7">
    <source>
        <dbReference type="ARBA" id="ARBA00023136"/>
    </source>
</evidence>
<comment type="catalytic activity">
    <reaction evidence="10">
        <text>di-trans,octa-cis-undecaprenyl diphospho-N-acetyl-alpha-D-muramoyl-L-alanyl-D-glutamyl-meso-2,6-diaminopimeloyl-D-alanyl-D-alanine + UDP-N-acetyl-alpha-D-glucosamine = di-trans,octa-cis-undecaprenyl diphospho-[N-acetyl-alpha-D-glucosaminyl-(1-&gt;4)]-N-acetyl-alpha-D-muramoyl-L-alanyl-D-glutamyl-meso-2,6-diaminopimeloyl-D-alanyl-D-alanine + UDP + H(+)</text>
        <dbReference type="Rhea" id="RHEA:31227"/>
        <dbReference type="ChEBI" id="CHEBI:15378"/>
        <dbReference type="ChEBI" id="CHEBI:57705"/>
        <dbReference type="ChEBI" id="CHEBI:58223"/>
        <dbReference type="ChEBI" id="CHEBI:61387"/>
        <dbReference type="ChEBI" id="CHEBI:61388"/>
        <dbReference type="EC" id="2.4.1.227"/>
    </reaction>
</comment>
<accession>A0A919MHJ1</accession>
<name>A0A919MHJ1_9ACTN</name>
<dbReference type="CDD" id="cd03785">
    <property type="entry name" value="GT28_MurG"/>
    <property type="match status" value="1"/>
</dbReference>
<proteinExistence type="inferred from homology"/>
<dbReference type="PANTHER" id="PTHR21015">
    <property type="entry name" value="UDP-N-ACETYLGLUCOSAMINE--N-ACETYLMURAMYL-(PENTAPEPTIDE) PYROPHOSPHORYL-UNDECAPRENOL N-ACETYLGLUCOSAMINE TRANSFERASE 1"/>
    <property type="match status" value="1"/>
</dbReference>
<dbReference type="EMBL" id="BOMH01000134">
    <property type="protein sequence ID" value="GID71331.1"/>
    <property type="molecule type" value="Genomic_DNA"/>
</dbReference>
<evidence type="ECO:0000256" key="6">
    <source>
        <dbReference type="ARBA" id="ARBA00022984"/>
    </source>
</evidence>
<keyword evidence="8 10" id="KW-0131">Cell cycle</keyword>
<evidence type="ECO:0000259" key="12">
    <source>
        <dbReference type="Pfam" id="PF04101"/>
    </source>
</evidence>
<dbReference type="GO" id="GO:0051301">
    <property type="term" value="P:cell division"/>
    <property type="evidence" value="ECO:0007669"/>
    <property type="project" value="UniProtKB-KW"/>
</dbReference>
<feature type="domain" description="Glycosyl transferase family 28 C-terminal" evidence="12">
    <location>
        <begin position="214"/>
        <end position="380"/>
    </location>
</feature>
<feature type="binding site" evidence="10">
    <location>
        <position position="322"/>
    </location>
    <ligand>
        <name>UDP-N-acetyl-alpha-D-glucosamine</name>
        <dbReference type="ChEBI" id="CHEBI:57705"/>
    </ligand>
</feature>
<evidence type="ECO:0000256" key="1">
    <source>
        <dbReference type="ARBA" id="ARBA00022475"/>
    </source>
</evidence>
<comment type="caution">
    <text evidence="10">Lacks conserved residue(s) required for the propagation of feature annotation.</text>
</comment>
<comment type="caution">
    <text evidence="13">The sequence shown here is derived from an EMBL/GenBank/DDBJ whole genome shotgun (WGS) entry which is preliminary data.</text>
</comment>
<keyword evidence="2 10" id="KW-0132">Cell division</keyword>
<organism evidence="13 14">
    <name type="scientific">Actinoplanes cyaneus</name>
    <dbReference type="NCBI Taxonomy" id="52696"/>
    <lineage>
        <taxon>Bacteria</taxon>
        <taxon>Bacillati</taxon>
        <taxon>Actinomycetota</taxon>
        <taxon>Actinomycetes</taxon>
        <taxon>Micromonosporales</taxon>
        <taxon>Micromonosporaceae</taxon>
        <taxon>Actinoplanes</taxon>
    </lineage>
</organism>
<dbReference type="GO" id="GO:0071555">
    <property type="term" value="P:cell wall organization"/>
    <property type="evidence" value="ECO:0007669"/>
    <property type="project" value="UniProtKB-KW"/>
</dbReference>
<keyword evidence="7 10" id="KW-0472">Membrane</keyword>
<dbReference type="GO" id="GO:0005975">
    <property type="term" value="P:carbohydrate metabolic process"/>
    <property type="evidence" value="ECO:0007669"/>
    <property type="project" value="InterPro"/>
</dbReference>
<sequence length="394" mass="41515">MGGMSLYSTQRLRNLRMIVTGGGTGGHTYPALTTITALQNRLAATGDVPDLLWVGVANGLEATVAQRNNIPFKAITTGKLRRSTSPQDIGRNIADAFRIPVGIIQAGLTVARTRPAVVLSTGGYVSVPIGLAARLLKVPYLLHEQTLILGLANRILARLATRILLSHEASLDHLPPQARTRAVVTGNPVRPAMLHGDAARGFAAYGLDPAVPLILVTGGASGAQQINRMLTGALPGLLAHCQIVHQCGSLNYAEMQQVAAALPDPLAHRYHVADFIHDEMPDLLAAATIVVARSGAGTVAELTALGKTCVLIPYPHAAGDEQRITARHLAQQSAAIMLDGDQATPDQLRDEVLRLLADPPRRQQLAQAAAHQGKPVAAEHVVSEILTVAAGIKP</sequence>
<gene>
    <name evidence="13" type="primary">murG_2</name>
    <name evidence="10" type="synonym">murG</name>
    <name evidence="13" type="ORF">Acy02nite_92120</name>
</gene>
<dbReference type="SUPFAM" id="SSF53756">
    <property type="entry name" value="UDP-Glycosyltransferase/glycogen phosphorylase"/>
    <property type="match status" value="1"/>
</dbReference>
<keyword evidence="9 10" id="KW-0961">Cell wall biogenesis/degradation</keyword>
<dbReference type="GO" id="GO:0008360">
    <property type="term" value="P:regulation of cell shape"/>
    <property type="evidence" value="ECO:0007669"/>
    <property type="project" value="UniProtKB-KW"/>
</dbReference>
<comment type="pathway">
    <text evidence="10">Cell wall biogenesis; peptidoglycan biosynthesis.</text>
</comment>
<evidence type="ECO:0000256" key="9">
    <source>
        <dbReference type="ARBA" id="ARBA00023316"/>
    </source>
</evidence>
<dbReference type="InterPro" id="IPR006009">
    <property type="entry name" value="GlcNAc_MurG"/>
</dbReference>
<dbReference type="HAMAP" id="MF_00033">
    <property type="entry name" value="MurG"/>
    <property type="match status" value="1"/>
</dbReference>
<comment type="similarity">
    <text evidence="10">Belongs to the glycosyltransferase 28 family. MurG subfamily.</text>
</comment>
<keyword evidence="3 10" id="KW-0328">Glycosyltransferase</keyword>
<dbReference type="AlphaFoldDB" id="A0A919MHJ1"/>
<feature type="domain" description="Glycosyltransferase family 28 N-terminal" evidence="11">
    <location>
        <begin position="18"/>
        <end position="164"/>
    </location>
</feature>
<evidence type="ECO:0000256" key="5">
    <source>
        <dbReference type="ARBA" id="ARBA00022960"/>
    </source>
</evidence>
<keyword evidence="14" id="KW-1185">Reference proteome</keyword>
<dbReference type="GO" id="GO:0050511">
    <property type="term" value="F:undecaprenyldiphospho-muramoylpentapeptide beta-N-acetylglucosaminyltransferase activity"/>
    <property type="evidence" value="ECO:0007669"/>
    <property type="project" value="UniProtKB-UniRule"/>
</dbReference>
<feature type="binding site" evidence="10">
    <location>
        <begin position="24"/>
        <end position="26"/>
    </location>
    <ligand>
        <name>UDP-N-acetyl-alpha-D-glucosamine</name>
        <dbReference type="ChEBI" id="CHEBI:57705"/>
    </ligand>
</feature>
<keyword evidence="4 10" id="KW-0808">Transferase</keyword>
<dbReference type="Pfam" id="PF04101">
    <property type="entry name" value="Glyco_tran_28_C"/>
    <property type="match status" value="1"/>
</dbReference>
<dbReference type="GO" id="GO:0005886">
    <property type="term" value="C:plasma membrane"/>
    <property type="evidence" value="ECO:0007669"/>
    <property type="project" value="UniProtKB-SubCell"/>
</dbReference>